<gene>
    <name evidence="1" type="ORF">AVEN_171055_1</name>
</gene>
<keyword evidence="2" id="KW-1185">Reference proteome</keyword>
<proteinExistence type="predicted"/>
<evidence type="ECO:0000313" key="1">
    <source>
        <dbReference type="EMBL" id="GBN15804.1"/>
    </source>
</evidence>
<accession>A0A4Y2LMP7</accession>
<protein>
    <submittedName>
        <fullName evidence="1">Uncharacterized protein</fullName>
    </submittedName>
</protein>
<dbReference type="AlphaFoldDB" id="A0A4Y2LMP7"/>
<organism evidence="1 2">
    <name type="scientific">Araneus ventricosus</name>
    <name type="common">Orbweaver spider</name>
    <name type="synonym">Epeira ventricosa</name>
    <dbReference type="NCBI Taxonomy" id="182803"/>
    <lineage>
        <taxon>Eukaryota</taxon>
        <taxon>Metazoa</taxon>
        <taxon>Ecdysozoa</taxon>
        <taxon>Arthropoda</taxon>
        <taxon>Chelicerata</taxon>
        <taxon>Arachnida</taxon>
        <taxon>Araneae</taxon>
        <taxon>Araneomorphae</taxon>
        <taxon>Entelegynae</taxon>
        <taxon>Araneoidea</taxon>
        <taxon>Araneidae</taxon>
        <taxon>Araneus</taxon>
    </lineage>
</organism>
<comment type="caution">
    <text evidence="1">The sequence shown here is derived from an EMBL/GenBank/DDBJ whole genome shotgun (WGS) entry which is preliminary data.</text>
</comment>
<sequence length="142" mass="16718">MGLQSENWLEIQICDLIRFLCILLQAFTASFPFDYRPFFYLLFMAGKKEGNLKHIESYLQTSCIRVFVTNGCRDSSEDDRLFAFANSESSPRERTYLRFRFRFEVFSCRFTNFLLFTKSILSLLPAQNLLLHFISSEVCLSE</sequence>
<name>A0A4Y2LMP7_ARAVE</name>
<evidence type="ECO:0000313" key="2">
    <source>
        <dbReference type="Proteomes" id="UP000499080"/>
    </source>
</evidence>
<dbReference type="EMBL" id="BGPR01006067">
    <property type="protein sequence ID" value="GBN15804.1"/>
    <property type="molecule type" value="Genomic_DNA"/>
</dbReference>
<reference evidence="1 2" key="1">
    <citation type="journal article" date="2019" name="Sci. Rep.">
        <title>Orb-weaving spider Araneus ventricosus genome elucidates the spidroin gene catalogue.</title>
        <authorList>
            <person name="Kono N."/>
            <person name="Nakamura H."/>
            <person name="Ohtoshi R."/>
            <person name="Moran D.A.P."/>
            <person name="Shinohara A."/>
            <person name="Yoshida Y."/>
            <person name="Fujiwara M."/>
            <person name="Mori M."/>
            <person name="Tomita M."/>
            <person name="Arakawa K."/>
        </authorList>
    </citation>
    <scope>NUCLEOTIDE SEQUENCE [LARGE SCALE GENOMIC DNA]</scope>
</reference>
<dbReference type="Proteomes" id="UP000499080">
    <property type="component" value="Unassembled WGS sequence"/>
</dbReference>